<evidence type="ECO:0000259" key="6">
    <source>
        <dbReference type="PROSITE" id="PS50405"/>
    </source>
</evidence>
<gene>
    <name evidence="7" type="ORF">C5167_007099</name>
</gene>
<dbReference type="GO" id="GO:0005737">
    <property type="term" value="C:cytoplasm"/>
    <property type="evidence" value="ECO:0007669"/>
    <property type="project" value="TreeGrafter"/>
</dbReference>
<dbReference type="InterPro" id="IPR004045">
    <property type="entry name" value="Glutathione_S-Trfase_N"/>
</dbReference>
<accession>A0A4Y7JID6</accession>
<dbReference type="SFLD" id="SFLDG00358">
    <property type="entry name" value="Main_(cytGST)"/>
    <property type="match status" value="1"/>
</dbReference>
<dbReference type="InterPro" id="IPR036282">
    <property type="entry name" value="Glutathione-S-Trfase_C_sf"/>
</dbReference>
<dbReference type="CDD" id="cd03185">
    <property type="entry name" value="GST_C_Tau"/>
    <property type="match status" value="1"/>
</dbReference>
<dbReference type="PROSITE" id="PS50405">
    <property type="entry name" value="GST_CTER"/>
    <property type="match status" value="1"/>
</dbReference>
<dbReference type="GO" id="GO:0004364">
    <property type="term" value="F:glutathione transferase activity"/>
    <property type="evidence" value="ECO:0007669"/>
    <property type="project" value="UniProtKB-EC"/>
</dbReference>
<keyword evidence="8" id="KW-1185">Reference proteome</keyword>
<dbReference type="FunFam" id="3.40.30.10:FF:000014">
    <property type="entry name" value="Tau class glutathione S-transferase"/>
    <property type="match status" value="1"/>
</dbReference>
<dbReference type="Proteomes" id="UP000316621">
    <property type="component" value="Chromosome 4"/>
</dbReference>
<dbReference type="SMR" id="A0A4Y7JID6"/>
<dbReference type="OrthoDB" id="4951845at2759"/>
<dbReference type="SUPFAM" id="SSF52833">
    <property type="entry name" value="Thioredoxin-like"/>
    <property type="match status" value="1"/>
</dbReference>
<dbReference type="InterPro" id="IPR045074">
    <property type="entry name" value="GST_C_Tau"/>
</dbReference>
<dbReference type="EC" id="2.5.1.18" evidence="1"/>
<dbReference type="GO" id="GO:0006749">
    <property type="term" value="P:glutathione metabolic process"/>
    <property type="evidence" value="ECO:0007669"/>
    <property type="project" value="InterPro"/>
</dbReference>
<dbReference type="InterPro" id="IPR036249">
    <property type="entry name" value="Thioredoxin-like_sf"/>
</dbReference>
<dbReference type="PROSITE" id="PS50404">
    <property type="entry name" value="GST_NTER"/>
    <property type="match status" value="1"/>
</dbReference>
<reference evidence="7 8" key="1">
    <citation type="journal article" date="2018" name="Science">
        <title>The opium poppy genome and morphinan production.</title>
        <authorList>
            <person name="Guo L."/>
            <person name="Winzer T."/>
            <person name="Yang X."/>
            <person name="Li Y."/>
            <person name="Ning Z."/>
            <person name="He Z."/>
            <person name="Teodor R."/>
            <person name="Lu Y."/>
            <person name="Bowser T.A."/>
            <person name="Graham I.A."/>
            <person name="Ye K."/>
        </authorList>
    </citation>
    <scope>NUCLEOTIDE SEQUENCE [LARGE SCALE GENOMIC DNA]</scope>
    <source>
        <strain evidence="8">cv. HN1</strain>
        <tissue evidence="7">Leaves</tissue>
    </source>
</reference>
<dbReference type="SUPFAM" id="SSF47616">
    <property type="entry name" value="GST C-terminal domain-like"/>
    <property type="match status" value="1"/>
</dbReference>
<keyword evidence="2" id="KW-0808">Transferase</keyword>
<dbReference type="Gene3D" id="3.40.30.10">
    <property type="entry name" value="Glutaredoxin"/>
    <property type="match status" value="1"/>
</dbReference>
<comment type="catalytic activity">
    <reaction evidence="3">
        <text>RX + glutathione = an S-substituted glutathione + a halide anion + H(+)</text>
        <dbReference type="Rhea" id="RHEA:16437"/>
        <dbReference type="ChEBI" id="CHEBI:15378"/>
        <dbReference type="ChEBI" id="CHEBI:16042"/>
        <dbReference type="ChEBI" id="CHEBI:17792"/>
        <dbReference type="ChEBI" id="CHEBI:57925"/>
        <dbReference type="ChEBI" id="CHEBI:90779"/>
        <dbReference type="EC" id="2.5.1.18"/>
    </reaction>
</comment>
<evidence type="ECO:0000256" key="3">
    <source>
        <dbReference type="ARBA" id="ARBA00047960"/>
    </source>
</evidence>
<sequence length="224" mass="25961">MEDDVVVLLDVWGSTYGMRIRIALAEKGIKYECIEEENILVKSPLLLEMNPVYKRVPVLIHNGKPICESLLILEYIDQVWKHKSPALLPSDAYRRGVARFWAAYLDAKIYEGTAKKVWMSSGEEQEKVSKEFIDCLKVIEKELGEKPYFSGEDEMGFVDVALIPLYCYFYPLEMFGKFSVETECPKLMNWAKKCMKKENVFGSLVEPEKIYEAMLDFRKTLRLA</sequence>
<evidence type="ECO:0000256" key="1">
    <source>
        <dbReference type="ARBA" id="ARBA00012452"/>
    </source>
</evidence>
<dbReference type="Gene3D" id="1.20.1050.10">
    <property type="match status" value="1"/>
</dbReference>
<dbReference type="InterPro" id="IPR004046">
    <property type="entry name" value="GST_C"/>
</dbReference>
<dbReference type="SFLD" id="SFLDG01152">
    <property type="entry name" value="Main.3:_Omega-_and_Tau-like"/>
    <property type="match status" value="1"/>
</dbReference>
<dbReference type="Gramene" id="RZC59800">
    <property type="protein sequence ID" value="RZC59800"/>
    <property type="gene ID" value="C5167_007099"/>
</dbReference>
<evidence type="ECO:0000256" key="4">
    <source>
        <dbReference type="RuleBase" id="RU003494"/>
    </source>
</evidence>
<dbReference type="STRING" id="3469.A0A4Y7JID6"/>
<evidence type="ECO:0000259" key="5">
    <source>
        <dbReference type="PROSITE" id="PS50404"/>
    </source>
</evidence>
<dbReference type="Pfam" id="PF02798">
    <property type="entry name" value="GST_N"/>
    <property type="match status" value="1"/>
</dbReference>
<protein>
    <recommendedName>
        <fullName evidence="1">glutathione transferase</fullName>
        <ecNumber evidence="1">2.5.1.18</ecNumber>
    </recommendedName>
</protein>
<dbReference type="PANTHER" id="PTHR11260">
    <property type="entry name" value="GLUTATHIONE S-TRANSFERASE, GST, SUPERFAMILY, GST DOMAIN CONTAINING"/>
    <property type="match status" value="1"/>
</dbReference>
<feature type="domain" description="GST N-terminal" evidence="5">
    <location>
        <begin position="4"/>
        <end position="84"/>
    </location>
</feature>
<dbReference type="OMA" id="GEDEMGF"/>
<evidence type="ECO:0000313" key="7">
    <source>
        <dbReference type="EMBL" id="RZC59800.1"/>
    </source>
</evidence>
<dbReference type="Pfam" id="PF00043">
    <property type="entry name" value="GST_C"/>
    <property type="match status" value="1"/>
</dbReference>
<dbReference type="CDD" id="cd03058">
    <property type="entry name" value="GST_N_Tau"/>
    <property type="match status" value="1"/>
</dbReference>
<comment type="similarity">
    <text evidence="4">Belongs to the GST superfamily.</text>
</comment>
<dbReference type="EMBL" id="CM010718">
    <property type="protein sequence ID" value="RZC59800.1"/>
    <property type="molecule type" value="Genomic_DNA"/>
</dbReference>
<dbReference type="SFLD" id="SFLDS00019">
    <property type="entry name" value="Glutathione_Transferase_(cytos"/>
    <property type="match status" value="1"/>
</dbReference>
<organism evidence="7 8">
    <name type="scientific">Papaver somniferum</name>
    <name type="common">Opium poppy</name>
    <dbReference type="NCBI Taxonomy" id="3469"/>
    <lineage>
        <taxon>Eukaryota</taxon>
        <taxon>Viridiplantae</taxon>
        <taxon>Streptophyta</taxon>
        <taxon>Embryophyta</taxon>
        <taxon>Tracheophyta</taxon>
        <taxon>Spermatophyta</taxon>
        <taxon>Magnoliopsida</taxon>
        <taxon>Ranunculales</taxon>
        <taxon>Papaveraceae</taxon>
        <taxon>Papaveroideae</taxon>
        <taxon>Papaver</taxon>
    </lineage>
</organism>
<dbReference type="AlphaFoldDB" id="A0A4Y7JID6"/>
<name>A0A4Y7JID6_PAPSO</name>
<proteinExistence type="inferred from homology"/>
<evidence type="ECO:0000313" key="8">
    <source>
        <dbReference type="Proteomes" id="UP000316621"/>
    </source>
</evidence>
<evidence type="ECO:0000256" key="2">
    <source>
        <dbReference type="ARBA" id="ARBA00022679"/>
    </source>
</evidence>
<dbReference type="InterPro" id="IPR040079">
    <property type="entry name" value="Glutathione_S-Trfase"/>
</dbReference>
<dbReference type="InterPro" id="IPR010987">
    <property type="entry name" value="Glutathione-S-Trfase_C-like"/>
</dbReference>
<feature type="domain" description="GST C-terminal" evidence="6">
    <location>
        <begin position="91"/>
        <end position="217"/>
    </location>
</feature>
<dbReference type="InterPro" id="IPR045073">
    <property type="entry name" value="Omega/Tau-like"/>
</dbReference>
<dbReference type="PANTHER" id="PTHR11260:SF756">
    <property type="entry name" value="GLUTATHIONE S-TRANSFERASE PARA-RELATED"/>
    <property type="match status" value="1"/>
</dbReference>